<dbReference type="EMBL" id="JAMZIH010000120">
    <property type="protein sequence ID" value="KAJ1679911.1"/>
    <property type="molecule type" value="Genomic_DNA"/>
</dbReference>
<proteinExistence type="predicted"/>
<keyword evidence="2" id="KW-1185">Reference proteome</keyword>
<protein>
    <submittedName>
        <fullName evidence="1">Uncharacterized protein</fullName>
    </submittedName>
</protein>
<name>A0ACC1HUB6_9FUNG</name>
<dbReference type="Proteomes" id="UP001145114">
    <property type="component" value="Unassembled WGS sequence"/>
</dbReference>
<evidence type="ECO:0000313" key="2">
    <source>
        <dbReference type="Proteomes" id="UP001145114"/>
    </source>
</evidence>
<reference evidence="1" key="1">
    <citation type="submission" date="2022-06" db="EMBL/GenBank/DDBJ databases">
        <title>Phylogenomic reconstructions and comparative analyses of Kickxellomycotina fungi.</title>
        <authorList>
            <person name="Reynolds N.K."/>
            <person name="Stajich J.E."/>
            <person name="Barry K."/>
            <person name="Grigoriev I.V."/>
            <person name="Crous P."/>
            <person name="Smith M.E."/>
        </authorList>
    </citation>
    <scope>NUCLEOTIDE SEQUENCE</scope>
    <source>
        <strain evidence="1">RSA 2271</strain>
    </source>
</reference>
<comment type="caution">
    <text evidence="1">The sequence shown here is derived from an EMBL/GenBank/DDBJ whole genome shotgun (WGS) entry which is preliminary data.</text>
</comment>
<gene>
    <name evidence="1" type="ORF">EV182_001068</name>
</gene>
<evidence type="ECO:0000313" key="1">
    <source>
        <dbReference type="EMBL" id="KAJ1679911.1"/>
    </source>
</evidence>
<sequence>MMTGCFGTSSVALAVPTDSDLQHSRARLSRLLDEAVNDLASGNAEAALEKYRLAQDLNPGASDSTSFYNIGLCHYQLGNVDDAIANWEAALKIDPNQSDVLVNLGNVYVIAKKDPHRALSYIKRALELTPDDGEIAYNYACVLEAVGRVEEAVEHYRTAQKHNVERAAVNLRNAMAKLLKKSKQ</sequence>
<accession>A0ACC1HUB6</accession>
<organism evidence="1 2">
    <name type="scientific">Spiromyces aspiralis</name>
    <dbReference type="NCBI Taxonomy" id="68401"/>
    <lineage>
        <taxon>Eukaryota</taxon>
        <taxon>Fungi</taxon>
        <taxon>Fungi incertae sedis</taxon>
        <taxon>Zoopagomycota</taxon>
        <taxon>Kickxellomycotina</taxon>
        <taxon>Kickxellomycetes</taxon>
        <taxon>Kickxellales</taxon>
        <taxon>Kickxellaceae</taxon>
        <taxon>Spiromyces</taxon>
    </lineage>
</organism>